<organism evidence="1">
    <name type="scientific">Rhizophora mucronata</name>
    <name type="common">Asiatic mangrove</name>
    <dbReference type="NCBI Taxonomy" id="61149"/>
    <lineage>
        <taxon>Eukaryota</taxon>
        <taxon>Viridiplantae</taxon>
        <taxon>Streptophyta</taxon>
        <taxon>Embryophyta</taxon>
        <taxon>Tracheophyta</taxon>
        <taxon>Spermatophyta</taxon>
        <taxon>Magnoliopsida</taxon>
        <taxon>eudicotyledons</taxon>
        <taxon>Gunneridae</taxon>
        <taxon>Pentapetalae</taxon>
        <taxon>rosids</taxon>
        <taxon>fabids</taxon>
        <taxon>Malpighiales</taxon>
        <taxon>Rhizophoraceae</taxon>
        <taxon>Rhizophora</taxon>
    </lineage>
</organism>
<accession>A0A2P2QAE5</accession>
<proteinExistence type="predicted"/>
<name>A0A2P2QAE5_RHIMU</name>
<sequence length="28" mass="3361">MIICVFWSPFPDKFVGFNFFQLRFGGFI</sequence>
<dbReference type="AlphaFoldDB" id="A0A2P2QAE5"/>
<reference evidence="1" key="1">
    <citation type="submission" date="2018-02" db="EMBL/GenBank/DDBJ databases">
        <title>Rhizophora mucronata_Transcriptome.</title>
        <authorList>
            <person name="Meera S.P."/>
            <person name="Sreeshan A."/>
            <person name="Augustine A."/>
        </authorList>
    </citation>
    <scope>NUCLEOTIDE SEQUENCE</scope>
    <source>
        <tissue evidence="1">Leaf</tissue>
    </source>
</reference>
<evidence type="ECO:0000313" key="1">
    <source>
        <dbReference type="EMBL" id="MBX63970.1"/>
    </source>
</evidence>
<dbReference type="EMBL" id="GGEC01083486">
    <property type="protein sequence ID" value="MBX63970.1"/>
    <property type="molecule type" value="Transcribed_RNA"/>
</dbReference>
<protein>
    <submittedName>
        <fullName evidence="1">Uncharacterized protein</fullName>
    </submittedName>
</protein>